<dbReference type="GO" id="GO:0008654">
    <property type="term" value="P:phospholipid biosynthetic process"/>
    <property type="evidence" value="ECO:0007669"/>
    <property type="project" value="UniProtKB-KW"/>
</dbReference>
<keyword evidence="7 13" id="KW-0594">Phospholipid biosynthesis</keyword>
<dbReference type="InterPro" id="IPR008927">
    <property type="entry name" value="6-PGluconate_DH-like_C_sf"/>
</dbReference>
<evidence type="ECO:0000256" key="3">
    <source>
        <dbReference type="ARBA" id="ARBA00022857"/>
    </source>
</evidence>
<dbReference type="GO" id="GO:0141153">
    <property type="term" value="F:glycerol-3-phosphate dehydrogenase (NADP+) activity"/>
    <property type="evidence" value="ECO:0007669"/>
    <property type="project" value="RHEA"/>
</dbReference>
<comment type="pathway">
    <text evidence="13">Membrane lipid metabolism; glycerophospholipid metabolism.</text>
</comment>
<feature type="binding site" evidence="13">
    <location>
        <position position="190"/>
    </location>
    <ligand>
        <name>sn-glycerol 3-phosphate</name>
        <dbReference type="ChEBI" id="CHEBI:57597"/>
    </ligand>
</feature>
<dbReference type="NCBIfam" id="NF000942">
    <property type="entry name" value="PRK00094.1-4"/>
    <property type="match status" value="1"/>
</dbReference>
<feature type="binding site" evidence="13">
    <location>
        <position position="280"/>
    </location>
    <ligand>
        <name>NADPH</name>
        <dbReference type="ChEBI" id="CHEBI:57783"/>
    </ligand>
</feature>
<keyword evidence="3 13" id="KW-0521">NADP</keyword>
<evidence type="ECO:0000256" key="15">
    <source>
        <dbReference type="PIRSR" id="PIRSR000114-2"/>
    </source>
</evidence>
<dbReference type="Pfam" id="PF07479">
    <property type="entry name" value="NAD_Gly3P_dh_C"/>
    <property type="match status" value="1"/>
</dbReference>
<comment type="function">
    <text evidence="13">Catalyzes the reduction of the glycolytic intermediate dihydroxyacetone phosphate (DHAP) to sn-glycerol 3-phosphate (G3P), the key precursor for phospholipid synthesis.</text>
</comment>
<evidence type="ECO:0000313" key="20">
    <source>
        <dbReference type="EMBL" id="PMB98897.1"/>
    </source>
</evidence>
<dbReference type="FunFam" id="1.10.1040.10:FF:000001">
    <property type="entry name" value="Glycerol-3-phosphate dehydrogenase [NAD(P)+]"/>
    <property type="match status" value="1"/>
</dbReference>
<dbReference type="InterPro" id="IPR013328">
    <property type="entry name" value="6PGD_dom2"/>
</dbReference>
<evidence type="ECO:0000259" key="18">
    <source>
        <dbReference type="Pfam" id="PF01210"/>
    </source>
</evidence>
<gene>
    <name evidence="13" type="primary">gpsA</name>
    <name evidence="20" type="ORF">CJ198_06310</name>
</gene>
<dbReference type="UniPathway" id="UPA00940"/>
<dbReference type="GO" id="GO:0005829">
    <property type="term" value="C:cytosol"/>
    <property type="evidence" value="ECO:0007669"/>
    <property type="project" value="TreeGrafter"/>
</dbReference>
<evidence type="ECO:0000256" key="2">
    <source>
        <dbReference type="ARBA" id="ARBA00022516"/>
    </source>
</evidence>
<feature type="binding site" evidence="13">
    <location>
        <position position="253"/>
    </location>
    <ligand>
        <name>sn-glycerol 3-phosphate</name>
        <dbReference type="ChEBI" id="CHEBI:57597"/>
    </ligand>
</feature>
<dbReference type="GO" id="GO:0051287">
    <property type="term" value="F:NAD binding"/>
    <property type="evidence" value="ECO:0007669"/>
    <property type="project" value="InterPro"/>
</dbReference>
<feature type="binding site" evidence="13">
    <location>
        <position position="243"/>
    </location>
    <ligand>
        <name>sn-glycerol 3-phosphate</name>
        <dbReference type="ChEBI" id="CHEBI:57597"/>
    </ligand>
</feature>
<dbReference type="EMBL" id="PNFZ01000002">
    <property type="protein sequence ID" value="PMB98897.1"/>
    <property type="molecule type" value="Genomic_DNA"/>
</dbReference>
<dbReference type="Gene3D" id="3.40.50.720">
    <property type="entry name" value="NAD(P)-binding Rossmann-like Domain"/>
    <property type="match status" value="1"/>
</dbReference>
<dbReference type="GO" id="GO:0046167">
    <property type="term" value="P:glycerol-3-phosphate biosynthetic process"/>
    <property type="evidence" value="ECO:0007669"/>
    <property type="project" value="UniProtKB-UniRule"/>
</dbReference>
<comment type="subcellular location">
    <subcellularLocation>
        <location evidence="13">Cytoplasm</location>
    </subcellularLocation>
</comment>
<dbReference type="NCBIfam" id="NF000940">
    <property type="entry name" value="PRK00094.1-2"/>
    <property type="match status" value="1"/>
</dbReference>
<dbReference type="GO" id="GO:0005975">
    <property type="term" value="P:carbohydrate metabolic process"/>
    <property type="evidence" value="ECO:0007669"/>
    <property type="project" value="InterPro"/>
</dbReference>
<feature type="binding site" evidence="16">
    <location>
        <begin position="7"/>
        <end position="12"/>
    </location>
    <ligand>
        <name>NAD(+)</name>
        <dbReference type="ChEBI" id="CHEBI:57540"/>
    </ligand>
</feature>
<keyword evidence="13" id="KW-0963">Cytoplasm</keyword>
<evidence type="ECO:0000256" key="4">
    <source>
        <dbReference type="ARBA" id="ARBA00023002"/>
    </source>
</evidence>
<feature type="binding site" evidence="16">
    <location>
        <position position="139"/>
    </location>
    <ligand>
        <name>NAD(+)</name>
        <dbReference type="ChEBI" id="CHEBI:57540"/>
    </ligand>
</feature>
<reference evidence="20 21" key="1">
    <citation type="submission" date="2017-09" db="EMBL/GenBank/DDBJ databases">
        <title>Bacterial strain isolated from the female urinary microbiota.</title>
        <authorList>
            <person name="Thomas-White K."/>
            <person name="Kumar N."/>
            <person name="Forster S."/>
            <person name="Putonti C."/>
            <person name="Lawley T."/>
            <person name="Wolfe A.J."/>
        </authorList>
    </citation>
    <scope>NUCLEOTIDE SEQUENCE [LARGE SCALE GENOMIC DNA]</scope>
    <source>
        <strain evidence="20 21">UMB0680</strain>
    </source>
</reference>
<evidence type="ECO:0000256" key="5">
    <source>
        <dbReference type="ARBA" id="ARBA00023027"/>
    </source>
</evidence>
<dbReference type="FunFam" id="3.40.50.720:FF:000019">
    <property type="entry name" value="Glycerol-3-phosphate dehydrogenase [NAD(P)+]"/>
    <property type="match status" value="1"/>
</dbReference>
<accession>A0A2N6PJP5</accession>
<evidence type="ECO:0000256" key="13">
    <source>
        <dbReference type="HAMAP-Rule" id="MF_00394"/>
    </source>
</evidence>
<dbReference type="HAMAP" id="MF_00394">
    <property type="entry name" value="NAD_Glyc3P_dehydrog"/>
    <property type="match status" value="1"/>
</dbReference>
<comment type="catalytic activity">
    <reaction evidence="9">
        <text>sn-glycerol 3-phosphate + NADP(+) = dihydroxyacetone phosphate + NADPH + H(+)</text>
        <dbReference type="Rhea" id="RHEA:11096"/>
        <dbReference type="ChEBI" id="CHEBI:15378"/>
        <dbReference type="ChEBI" id="CHEBI:57597"/>
        <dbReference type="ChEBI" id="CHEBI:57642"/>
        <dbReference type="ChEBI" id="CHEBI:57783"/>
        <dbReference type="ChEBI" id="CHEBI:58349"/>
        <dbReference type="EC" id="1.1.1.94"/>
    </reaction>
    <physiologicalReaction direction="right-to-left" evidence="9">
        <dbReference type="Rhea" id="RHEA:11098"/>
    </physiologicalReaction>
</comment>
<sequence length="346" mass="35714">MTIAVLGAGSWGTTFAKVIADAGHEVLLWARRGEAADEINASHTNSRYLPGIELPDTIRASSDIAEVLAAAEVVVLAVPAQSLRENLTAWAPLLREDAVLVSLMKGIEVTTGKRMSEVIAEVTGAGPERIAIVSGPNLAREIAVGQPTATVIACADEAVADRIAELTANAYFRPYTNDDVVGVELGGAIKNVIALAVGITDGQGMGDNSKASIITRGLAETTRLALAMGADAHTLAGLAGLGDLVATCASPLSRNRSFGRLLGEGLTLEEATTRTAQTAEGVKSAAAVLELGRSHGVELPITQGVTAVLTGRLHVDELGGLLLSRKRKTESPMKYDQTPGQSPAGG</sequence>
<feature type="domain" description="Glycerol-3-phosphate dehydrogenase NAD-dependent N-terminal" evidence="18">
    <location>
        <begin position="3"/>
        <end position="159"/>
    </location>
</feature>
<comment type="similarity">
    <text evidence="1 13 17">Belongs to the NAD-dependent glycerol-3-phosphate dehydrogenase family.</text>
</comment>
<feature type="binding site" evidence="13">
    <location>
        <position position="254"/>
    </location>
    <ligand>
        <name>sn-glycerol 3-phosphate</name>
        <dbReference type="ChEBI" id="CHEBI:57597"/>
    </ligand>
</feature>
<feature type="binding site" evidence="13">
    <location>
        <position position="255"/>
    </location>
    <ligand>
        <name>sn-glycerol 3-phosphate</name>
        <dbReference type="ChEBI" id="CHEBI:57597"/>
    </ligand>
</feature>
<keyword evidence="4 13" id="KW-0560">Oxidoreductase</keyword>
<dbReference type="InterPro" id="IPR006109">
    <property type="entry name" value="G3P_DH_NAD-dep_C"/>
</dbReference>
<keyword evidence="2 13" id="KW-0444">Lipid biosynthesis</keyword>
<dbReference type="Proteomes" id="UP000235703">
    <property type="component" value="Unassembled WGS sequence"/>
</dbReference>
<evidence type="ECO:0000256" key="7">
    <source>
        <dbReference type="ARBA" id="ARBA00023209"/>
    </source>
</evidence>
<feature type="binding site" evidence="13">
    <location>
        <position position="105"/>
    </location>
    <ligand>
        <name>NADPH</name>
        <dbReference type="ChEBI" id="CHEBI:57783"/>
    </ligand>
</feature>
<feature type="binding site" evidence="13">
    <location>
        <position position="254"/>
    </location>
    <ligand>
        <name>NADPH</name>
        <dbReference type="ChEBI" id="CHEBI:57783"/>
    </ligand>
</feature>
<feature type="active site" description="Proton acceptor" evidence="13 14">
    <location>
        <position position="190"/>
    </location>
</feature>
<keyword evidence="5 13" id="KW-0520">NAD</keyword>
<dbReference type="GO" id="GO:0141152">
    <property type="term" value="F:glycerol-3-phosphate dehydrogenase (NAD+) activity"/>
    <property type="evidence" value="ECO:0007669"/>
    <property type="project" value="RHEA"/>
</dbReference>
<keyword evidence="21" id="KW-1185">Reference proteome</keyword>
<dbReference type="PANTHER" id="PTHR11728">
    <property type="entry name" value="GLYCEROL-3-PHOSPHATE DEHYDROGENASE"/>
    <property type="match status" value="1"/>
</dbReference>
<protein>
    <recommendedName>
        <fullName evidence="11 13">Glycerol-3-phosphate dehydrogenase [NAD(P)+]</fullName>
        <ecNumber evidence="10 13">1.1.1.94</ecNumber>
    </recommendedName>
    <alternativeName>
        <fullName evidence="13">NAD(P)(+)-dependent glycerol-3-phosphate dehydrogenase</fullName>
    </alternativeName>
    <alternativeName>
        <fullName evidence="12 13">NAD(P)H-dependent dihydroxyacetone-phosphate reductase</fullName>
    </alternativeName>
</protein>
<feature type="binding site" evidence="15">
    <location>
        <position position="105"/>
    </location>
    <ligand>
        <name>substrate</name>
    </ligand>
</feature>
<dbReference type="PRINTS" id="PR00077">
    <property type="entry name" value="GPDHDRGNASE"/>
</dbReference>
<evidence type="ECO:0000256" key="6">
    <source>
        <dbReference type="ARBA" id="ARBA00023098"/>
    </source>
</evidence>
<name>A0A2N6PJP5_9MICO</name>
<keyword evidence="8 13" id="KW-1208">Phospholipid metabolism</keyword>
<evidence type="ECO:0000256" key="11">
    <source>
        <dbReference type="ARBA" id="ARBA00069372"/>
    </source>
</evidence>
<evidence type="ECO:0000256" key="10">
    <source>
        <dbReference type="ARBA" id="ARBA00066687"/>
    </source>
</evidence>
<dbReference type="RefSeq" id="WP_102161726.1">
    <property type="nucleotide sequence ID" value="NZ_PNFZ01000002.1"/>
</dbReference>
<feature type="binding site" evidence="15">
    <location>
        <begin position="254"/>
        <end position="255"/>
    </location>
    <ligand>
        <name>substrate</name>
    </ligand>
</feature>
<feature type="binding site" evidence="13">
    <location>
        <position position="11"/>
    </location>
    <ligand>
        <name>NADPH</name>
        <dbReference type="ChEBI" id="CHEBI:57783"/>
    </ligand>
</feature>
<dbReference type="Gene3D" id="1.10.1040.10">
    <property type="entry name" value="N-(1-d-carboxylethyl)-l-norvaline Dehydrogenase, domain 2"/>
    <property type="match status" value="1"/>
</dbReference>
<organism evidence="20 21">
    <name type="scientific">Brevibacterium luteolum</name>
    <dbReference type="NCBI Taxonomy" id="199591"/>
    <lineage>
        <taxon>Bacteria</taxon>
        <taxon>Bacillati</taxon>
        <taxon>Actinomycetota</taxon>
        <taxon>Actinomycetes</taxon>
        <taxon>Micrococcales</taxon>
        <taxon>Brevibacteriaceae</taxon>
        <taxon>Brevibacterium</taxon>
    </lineage>
</organism>
<feature type="binding site" evidence="13">
    <location>
        <position position="32"/>
    </location>
    <ligand>
        <name>NADPH</name>
        <dbReference type="ChEBI" id="CHEBI:57783"/>
    </ligand>
</feature>
<evidence type="ECO:0000256" key="12">
    <source>
        <dbReference type="ARBA" id="ARBA00080511"/>
    </source>
</evidence>
<evidence type="ECO:0000256" key="8">
    <source>
        <dbReference type="ARBA" id="ARBA00023264"/>
    </source>
</evidence>
<dbReference type="InterPro" id="IPR011128">
    <property type="entry name" value="G3P_DH_NAD-dep_N"/>
</dbReference>
<comment type="catalytic activity">
    <reaction evidence="13">
        <text>sn-glycerol 3-phosphate + NAD(+) = dihydroxyacetone phosphate + NADH + H(+)</text>
        <dbReference type="Rhea" id="RHEA:11092"/>
        <dbReference type="ChEBI" id="CHEBI:15378"/>
        <dbReference type="ChEBI" id="CHEBI:57540"/>
        <dbReference type="ChEBI" id="CHEBI:57597"/>
        <dbReference type="ChEBI" id="CHEBI:57642"/>
        <dbReference type="ChEBI" id="CHEBI:57945"/>
        <dbReference type="EC" id="1.1.1.94"/>
    </reaction>
</comment>
<feature type="binding site" evidence="16">
    <location>
        <position position="254"/>
    </location>
    <ligand>
        <name>NAD(+)</name>
        <dbReference type="ChEBI" id="CHEBI:57540"/>
    </ligand>
</feature>
<feature type="domain" description="Glycerol-3-phosphate dehydrogenase NAD-dependent C-terminal" evidence="19">
    <location>
        <begin position="179"/>
        <end position="317"/>
    </location>
</feature>
<dbReference type="GO" id="GO:0046168">
    <property type="term" value="P:glycerol-3-phosphate catabolic process"/>
    <property type="evidence" value="ECO:0007669"/>
    <property type="project" value="InterPro"/>
</dbReference>
<proteinExistence type="inferred from homology"/>
<feature type="binding site" evidence="13">
    <location>
        <position position="105"/>
    </location>
    <ligand>
        <name>sn-glycerol 3-phosphate</name>
        <dbReference type="ChEBI" id="CHEBI:57597"/>
    </ligand>
</feature>
<dbReference type="InterPro" id="IPR036291">
    <property type="entry name" value="NAD(P)-bd_dom_sf"/>
</dbReference>
<dbReference type="EC" id="1.1.1.94" evidence="10 13"/>
<dbReference type="SUPFAM" id="SSF51735">
    <property type="entry name" value="NAD(P)-binding Rossmann-fold domains"/>
    <property type="match status" value="1"/>
</dbReference>
<evidence type="ECO:0000313" key="21">
    <source>
        <dbReference type="Proteomes" id="UP000235703"/>
    </source>
</evidence>
<dbReference type="PROSITE" id="PS00957">
    <property type="entry name" value="NAD_G3PDH"/>
    <property type="match status" value="1"/>
</dbReference>
<feature type="binding site" evidence="13">
    <location>
        <position position="135"/>
    </location>
    <ligand>
        <name>sn-glycerol 3-phosphate</name>
        <dbReference type="ChEBI" id="CHEBI:57597"/>
    </ligand>
</feature>
<feature type="binding site" evidence="13">
    <location>
        <position position="31"/>
    </location>
    <ligand>
        <name>NADPH</name>
        <dbReference type="ChEBI" id="CHEBI:57783"/>
    </ligand>
</feature>
<dbReference type="GO" id="GO:0006650">
    <property type="term" value="P:glycerophospholipid metabolic process"/>
    <property type="evidence" value="ECO:0007669"/>
    <property type="project" value="UniProtKB-UniRule"/>
</dbReference>
<evidence type="ECO:0000256" key="14">
    <source>
        <dbReference type="PIRSR" id="PIRSR000114-1"/>
    </source>
</evidence>
<dbReference type="PIRSF" id="PIRSF000114">
    <property type="entry name" value="Glycerol-3-P_dh"/>
    <property type="match status" value="1"/>
</dbReference>
<comment type="caution">
    <text evidence="13">Lacks conserved residue(s) required for the propagation of feature annotation.</text>
</comment>
<feature type="binding site" evidence="13">
    <location>
        <position position="10"/>
    </location>
    <ligand>
        <name>NADPH</name>
        <dbReference type="ChEBI" id="CHEBI:57783"/>
    </ligand>
</feature>
<evidence type="ECO:0000256" key="16">
    <source>
        <dbReference type="PIRSR" id="PIRSR000114-3"/>
    </source>
</evidence>
<feature type="binding site" evidence="13">
    <location>
        <position position="139"/>
    </location>
    <ligand>
        <name>NADPH</name>
        <dbReference type="ChEBI" id="CHEBI:57783"/>
    </ligand>
</feature>
<dbReference type="OrthoDB" id="9812273at2"/>
<evidence type="ECO:0000256" key="9">
    <source>
        <dbReference type="ARBA" id="ARBA00052716"/>
    </source>
</evidence>
<dbReference type="SUPFAM" id="SSF48179">
    <property type="entry name" value="6-phosphogluconate dehydrogenase C-terminal domain-like"/>
    <property type="match status" value="1"/>
</dbReference>
<evidence type="ECO:0000256" key="17">
    <source>
        <dbReference type="RuleBase" id="RU000437"/>
    </source>
</evidence>
<evidence type="ECO:0000259" key="19">
    <source>
        <dbReference type="Pfam" id="PF07479"/>
    </source>
</evidence>
<keyword evidence="6 13" id="KW-0443">Lipid metabolism</keyword>
<dbReference type="PANTHER" id="PTHR11728:SF1">
    <property type="entry name" value="GLYCEROL-3-PHOSPHATE DEHYDROGENASE [NAD(+)] 2, CHLOROPLASTIC"/>
    <property type="match status" value="1"/>
</dbReference>
<dbReference type="InterPro" id="IPR006168">
    <property type="entry name" value="G3P_DH_NAD-dep"/>
</dbReference>
<feature type="binding site" evidence="13">
    <location>
        <position position="48"/>
    </location>
    <ligand>
        <name>NADPH</name>
        <dbReference type="ChEBI" id="CHEBI:57783"/>
    </ligand>
</feature>
<comment type="caution">
    <text evidence="20">The sequence shown here is derived from an EMBL/GenBank/DDBJ whole genome shotgun (WGS) entry which is preliminary data.</text>
</comment>
<dbReference type="Pfam" id="PF01210">
    <property type="entry name" value="NAD_Gly3P_dh_N"/>
    <property type="match status" value="1"/>
</dbReference>
<keyword evidence="13" id="KW-0547">Nucleotide-binding</keyword>
<evidence type="ECO:0000256" key="1">
    <source>
        <dbReference type="ARBA" id="ARBA00011009"/>
    </source>
</evidence>
<dbReference type="AlphaFoldDB" id="A0A2N6PJP5"/>